<gene>
    <name evidence="2" type="ORF">H0H81_012065</name>
</gene>
<protein>
    <submittedName>
        <fullName evidence="2">Uncharacterized protein</fullName>
    </submittedName>
</protein>
<organism evidence="2 3">
    <name type="scientific">Sphagnurus paluster</name>
    <dbReference type="NCBI Taxonomy" id="117069"/>
    <lineage>
        <taxon>Eukaryota</taxon>
        <taxon>Fungi</taxon>
        <taxon>Dikarya</taxon>
        <taxon>Basidiomycota</taxon>
        <taxon>Agaricomycotina</taxon>
        <taxon>Agaricomycetes</taxon>
        <taxon>Agaricomycetidae</taxon>
        <taxon>Agaricales</taxon>
        <taxon>Tricholomatineae</taxon>
        <taxon>Lyophyllaceae</taxon>
        <taxon>Sphagnurus</taxon>
    </lineage>
</organism>
<sequence>MTHEKVANTTDMLTRSKARAALAREKTTVLVAPSATGRGTHTRWHYPSGHVVGVVPSNISPASSLSSFSYSSSSSSSSASFSSPEGSFDYAPNQPPAPPTVQPSTPRHLQTHPYMSRPPATPLKNRDPNARNARKKKLQRSPAGYQCVSEGGHTRLVLVEDSFTPEAVNMRESIVQIQIDAVADREMEALLRQRDLARLAMDMEDSEMDSVTSNDSRSSFSSDEAYTDLRPESYLRGDTAEVEDMVTTPSMYMVSPTRKLRRLGPTGTELIEPVDYTSYHLDAISNTVYPESWRKAVQGQPTEPFIR</sequence>
<keyword evidence="3" id="KW-1185">Reference proteome</keyword>
<dbReference type="OrthoDB" id="3054377at2759"/>
<feature type="region of interest" description="Disordered" evidence="1">
    <location>
        <begin position="74"/>
        <end position="147"/>
    </location>
</feature>
<evidence type="ECO:0000313" key="3">
    <source>
        <dbReference type="Proteomes" id="UP000717328"/>
    </source>
</evidence>
<evidence type="ECO:0000256" key="1">
    <source>
        <dbReference type="SAM" id="MobiDB-lite"/>
    </source>
</evidence>
<reference evidence="2" key="1">
    <citation type="submission" date="2021-02" db="EMBL/GenBank/DDBJ databases">
        <authorList>
            <person name="Nieuwenhuis M."/>
            <person name="Van De Peppel L.J.J."/>
        </authorList>
    </citation>
    <scope>NUCLEOTIDE SEQUENCE</scope>
    <source>
        <strain evidence="2">D49</strain>
    </source>
</reference>
<dbReference type="AlphaFoldDB" id="A0A9P7K271"/>
<dbReference type="Proteomes" id="UP000717328">
    <property type="component" value="Unassembled WGS sequence"/>
</dbReference>
<feature type="compositionally biased region" description="Low complexity" evidence="1">
    <location>
        <begin position="74"/>
        <end position="84"/>
    </location>
</feature>
<reference evidence="2" key="2">
    <citation type="submission" date="2021-10" db="EMBL/GenBank/DDBJ databases">
        <title>Phylogenomics reveals ancestral predisposition of the termite-cultivated fungus Termitomyces towards a domesticated lifestyle.</title>
        <authorList>
            <person name="Auxier B."/>
            <person name="Grum-Grzhimaylo A."/>
            <person name="Cardenas M.E."/>
            <person name="Lodge J.D."/>
            <person name="Laessoe T."/>
            <person name="Pedersen O."/>
            <person name="Smith M.E."/>
            <person name="Kuyper T.W."/>
            <person name="Franco-Molano E.A."/>
            <person name="Baroni T.J."/>
            <person name="Aanen D.K."/>
        </authorList>
    </citation>
    <scope>NUCLEOTIDE SEQUENCE</scope>
    <source>
        <strain evidence="2">D49</strain>
    </source>
</reference>
<comment type="caution">
    <text evidence="2">The sequence shown here is derived from an EMBL/GenBank/DDBJ whole genome shotgun (WGS) entry which is preliminary data.</text>
</comment>
<proteinExistence type="predicted"/>
<accession>A0A9P7K271</accession>
<evidence type="ECO:0000313" key="2">
    <source>
        <dbReference type="EMBL" id="KAG5635201.1"/>
    </source>
</evidence>
<dbReference type="EMBL" id="JABCKI010006151">
    <property type="protein sequence ID" value="KAG5635201.1"/>
    <property type="molecule type" value="Genomic_DNA"/>
</dbReference>
<name>A0A9P7K271_9AGAR</name>